<protein>
    <submittedName>
        <fullName evidence="2">Uncharacterized protein</fullName>
    </submittedName>
</protein>
<feature type="compositionally biased region" description="Basic and acidic residues" evidence="1">
    <location>
        <begin position="32"/>
        <end position="41"/>
    </location>
</feature>
<keyword evidence="3" id="KW-1185">Reference proteome</keyword>
<dbReference type="EMBL" id="JAGMUU010000004">
    <property type="protein sequence ID" value="KAH7155417.1"/>
    <property type="molecule type" value="Genomic_DNA"/>
</dbReference>
<evidence type="ECO:0000313" key="2">
    <source>
        <dbReference type="EMBL" id="KAH7155417.1"/>
    </source>
</evidence>
<dbReference type="OrthoDB" id="10570041at2759"/>
<reference evidence="2" key="1">
    <citation type="journal article" date="2021" name="Nat. Commun.">
        <title>Genetic determinants of endophytism in the Arabidopsis root mycobiome.</title>
        <authorList>
            <person name="Mesny F."/>
            <person name="Miyauchi S."/>
            <person name="Thiergart T."/>
            <person name="Pickel B."/>
            <person name="Atanasova L."/>
            <person name="Karlsson M."/>
            <person name="Huettel B."/>
            <person name="Barry K.W."/>
            <person name="Haridas S."/>
            <person name="Chen C."/>
            <person name="Bauer D."/>
            <person name="Andreopoulos W."/>
            <person name="Pangilinan J."/>
            <person name="LaButti K."/>
            <person name="Riley R."/>
            <person name="Lipzen A."/>
            <person name="Clum A."/>
            <person name="Drula E."/>
            <person name="Henrissat B."/>
            <person name="Kohler A."/>
            <person name="Grigoriev I.V."/>
            <person name="Martin F.M."/>
            <person name="Hacquard S."/>
        </authorList>
    </citation>
    <scope>NUCLEOTIDE SEQUENCE</scope>
    <source>
        <strain evidence="2">MPI-CAGE-AT-0021</strain>
    </source>
</reference>
<dbReference type="AlphaFoldDB" id="A0A9P9J7M7"/>
<evidence type="ECO:0000256" key="1">
    <source>
        <dbReference type="SAM" id="MobiDB-lite"/>
    </source>
</evidence>
<feature type="region of interest" description="Disordered" evidence="1">
    <location>
        <begin position="32"/>
        <end position="52"/>
    </location>
</feature>
<comment type="caution">
    <text evidence="2">The sequence shown here is derived from an EMBL/GenBank/DDBJ whole genome shotgun (WGS) entry which is preliminary data.</text>
</comment>
<evidence type="ECO:0000313" key="3">
    <source>
        <dbReference type="Proteomes" id="UP000717696"/>
    </source>
</evidence>
<gene>
    <name evidence="2" type="ORF">B0J13DRAFT_672449</name>
</gene>
<name>A0A9P9J7M7_9HYPO</name>
<proteinExistence type="predicted"/>
<sequence length="227" mass="25621">MSNFVDFARNSKLVKHKPGRQRRKERLVIRIRSGETREDSKSASSTKDVIDTSEAGKEWDAKELDVSRVYRSEIFIVVGEYSSSFLEIDETAKTNGMMNRRPTKKQKRVQRAVDKPDLDFATETSNACKKLWPQREGVEVGTINADILSRLSDGLRNKALPDGVIEESYYRAFITDFCVIHAGKLGGDVVQRDEDIRLAYRLVSARLTVGAEFGMTTSASIDLTEYS</sequence>
<dbReference type="Proteomes" id="UP000717696">
    <property type="component" value="Unassembled WGS sequence"/>
</dbReference>
<organism evidence="2 3">
    <name type="scientific">Dactylonectria estremocensis</name>
    <dbReference type="NCBI Taxonomy" id="1079267"/>
    <lineage>
        <taxon>Eukaryota</taxon>
        <taxon>Fungi</taxon>
        <taxon>Dikarya</taxon>
        <taxon>Ascomycota</taxon>
        <taxon>Pezizomycotina</taxon>
        <taxon>Sordariomycetes</taxon>
        <taxon>Hypocreomycetidae</taxon>
        <taxon>Hypocreales</taxon>
        <taxon>Nectriaceae</taxon>
        <taxon>Dactylonectria</taxon>
    </lineage>
</organism>
<accession>A0A9P9J7M7</accession>